<protein>
    <submittedName>
        <fullName evidence="2">Uncharacterized protein</fullName>
    </submittedName>
</protein>
<evidence type="ECO:0000256" key="1">
    <source>
        <dbReference type="SAM" id="Phobius"/>
    </source>
</evidence>
<dbReference type="EMBL" id="VSSQ01022049">
    <property type="protein sequence ID" value="MPM68079.1"/>
    <property type="molecule type" value="Genomic_DNA"/>
</dbReference>
<keyword evidence="1" id="KW-0472">Membrane</keyword>
<keyword evidence="1" id="KW-1133">Transmembrane helix</keyword>
<evidence type="ECO:0000313" key="2">
    <source>
        <dbReference type="EMBL" id="MPM68079.1"/>
    </source>
</evidence>
<name>A0A645BRM6_9ZZZZ</name>
<comment type="caution">
    <text evidence="2">The sequence shown here is derived from an EMBL/GenBank/DDBJ whole genome shotgun (WGS) entry which is preliminary data.</text>
</comment>
<organism evidence="2">
    <name type="scientific">bioreactor metagenome</name>
    <dbReference type="NCBI Taxonomy" id="1076179"/>
    <lineage>
        <taxon>unclassified sequences</taxon>
        <taxon>metagenomes</taxon>
        <taxon>ecological metagenomes</taxon>
    </lineage>
</organism>
<sequence length="170" mass="18928">MSCPRITSTSFNTGTGLKKCMPITFSGRLVHAAISVMERDDELVARMVSGGQVSSNSRNTFFFNSMFSATASTTKPQSLKSLYDNVVVMRARICRLSFSLNFSFATNRDRLLSIFSTAFCSSSSDRSFMTTRYPPCANACAIPLPIVPVPIIPIFISVYLFSFKFRFLFL</sequence>
<dbReference type="AlphaFoldDB" id="A0A645BRM6"/>
<feature type="transmembrane region" description="Helical" evidence="1">
    <location>
        <begin position="142"/>
        <end position="161"/>
    </location>
</feature>
<proteinExistence type="predicted"/>
<accession>A0A645BRM6</accession>
<keyword evidence="1" id="KW-0812">Transmembrane</keyword>
<gene>
    <name evidence="2" type="ORF">SDC9_115010</name>
</gene>
<reference evidence="2" key="1">
    <citation type="submission" date="2019-08" db="EMBL/GenBank/DDBJ databases">
        <authorList>
            <person name="Kucharzyk K."/>
            <person name="Murdoch R.W."/>
            <person name="Higgins S."/>
            <person name="Loffler F."/>
        </authorList>
    </citation>
    <scope>NUCLEOTIDE SEQUENCE</scope>
</reference>